<dbReference type="InterPro" id="IPR024096">
    <property type="entry name" value="NO_sig/Golgi_transp_ligand-bd"/>
</dbReference>
<dbReference type="SUPFAM" id="SSF111126">
    <property type="entry name" value="Ligand-binding domain in the NO signalling and Golgi transport"/>
    <property type="match status" value="1"/>
</dbReference>
<organism evidence="2 3">
    <name type="scientific">Pontixanthobacter rizhaonensis</name>
    <dbReference type="NCBI Taxonomy" id="2730337"/>
    <lineage>
        <taxon>Bacteria</taxon>
        <taxon>Pseudomonadati</taxon>
        <taxon>Pseudomonadota</taxon>
        <taxon>Alphaproteobacteria</taxon>
        <taxon>Sphingomonadales</taxon>
        <taxon>Erythrobacteraceae</taxon>
        <taxon>Pontixanthobacter</taxon>
    </lineage>
</organism>
<dbReference type="GO" id="GO:0020037">
    <property type="term" value="F:heme binding"/>
    <property type="evidence" value="ECO:0007669"/>
    <property type="project" value="InterPro"/>
</dbReference>
<dbReference type="InterPro" id="IPR011644">
    <property type="entry name" value="Heme_NO-bd"/>
</dbReference>
<accession>A0A848QAS0</accession>
<dbReference type="EMBL" id="JABCRE010000002">
    <property type="protein sequence ID" value="NMW30591.1"/>
    <property type="molecule type" value="Genomic_DNA"/>
</dbReference>
<proteinExistence type="predicted"/>
<dbReference type="Proteomes" id="UP000561181">
    <property type="component" value="Unassembled WGS sequence"/>
</dbReference>
<keyword evidence="3" id="KW-1185">Reference proteome</keyword>
<dbReference type="Pfam" id="PF07700">
    <property type="entry name" value="HNOB"/>
    <property type="match status" value="1"/>
</dbReference>
<reference evidence="2 3" key="1">
    <citation type="submission" date="2020-04" db="EMBL/GenBank/DDBJ databases">
        <authorList>
            <person name="Liu A."/>
        </authorList>
    </citation>
    <scope>NUCLEOTIDE SEQUENCE [LARGE SCALE GENOMIC DNA]</scope>
    <source>
        <strain evidence="2 3">RZ02</strain>
    </source>
</reference>
<protein>
    <submittedName>
        <fullName evidence="2">Heme NO-binding domain-containing protein</fullName>
    </submittedName>
</protein>
<evidence type="ECO:0000259" key="1">
    <source>
        <dbReference type="Pfam" id="PF07700"/>
    </source>
</evidence>
<feature type="domain" description="Heme NO-binding" evidence="1">
    <location>
        <begin position="2"/>
        <end position="159"/>
    </location>
</feature>
<evidence type="ECO:0000313" key="3">
    <source>
        <dbReference type="Proteomes" id="UP000561181"/>
    </source>
</evidence>
<sequence length="180" mass="19980">MKGVIFTELLGFVEHKAGAEFAEDVLDAAALPNHGAFTKIGTYPAAHALRLVQIASEKSGIPASDLSIEYGEWLFHRFTILYPDIIARYETAESMLDHVGSHIHQEVVVLYPDAKPPKVSTVQTDGEMVIEYSSHRPMAHIAFGLVRGCMAHYGDDRTVKWQADADPTSARFVITERERV</sequence>
<dbReference type="AlphaFoldDB" id="A0A848QAS0"/>
<name>A0A848QAS0_9SPHN</name>
<comment type="caution">
    <text evidence="2">The sequence shown here is derived from an EMBL/GenBank/DDBJ whole genome shotgun (WGS) entry which is preliminary data.</text>
</comment>
<gene>
    <name evidence="2" type="ORF">HKD42_00775</name>
</gene>
<dbReference type="InterPro" id="IPR038158">
    <property type="entry name" value="H-NOX_domain_sf"/>
</dbReference>
<dbReference type="Gene3D" id="3.90.1520.10">
    <property type="entry name" value="H-NOX domain"/>
    <property type="match status" value="1"/>
</dbReference>
<dbReference type="RefSeq" id="WP_170009393.1">
    <property type="nucleotide sequence ID" value="NZ_JABCRE010000002.1"/>
</dbReference>
<evidence type="ECO:0000313" key="2">
    <source>
        <dbReference type="EMBL" id="NMW30591.1"/>
    </source>
</evidence>